<proteinExistence type="predicted"/>
<feature type="region of interest" description="Disordered" evidence="1">
    <location>
        <begin position="1"/>
        <end position="33"/>
    </location>
</feature>
<evidence type="ECO:0000313" key="2">
    <source>
        <dbReference type="EMBL" id="KRY87068.1"/>
    </source>
</evidence>
<name>A0A0V1FM57_TRIPS</name>
<keyword evidence="3" id="KW-1185">Reference proteome</keyword>
<gene>
    <name evidence="2" type="ORF">T4D_3472</name>
</gene>
<protein>
    <submittedName>
        <fullName evidence="2">Uncharacterized protein</fullName>
    </submittedName>
</protein>
<feature type="compositionally biased region" description="Basic and acidic residues" evidence="1">
    <location>
        <begin position="24"/>
        <end position="33"/>
    </location>
</feature>
<reference evidence="2 3" key="1">
    <citation type="submission" date="2015-01" db="EMBL/GenBank/DDBJ databases">
        <title>Evolution of Trichinella species and genotypes.</title>
        <authorList>
            <person name="Korhonen P.K."/>
            <person name="Edoardo P."/>
            <person name="Giuseppe L.R."/>
            <person name="Gasser R.B."/>
        </authorList>
    </citation>
    <scope>NUCLEOTIDE SEQUENCE [LARGE SCALE GENOMIC DNA]</scope>
    <source>
        <strain evidence="2">ISS470</strain>
    </source>
</reference>
<sequence length="33" mass="4061">MLMMIDQNSFHFSNDLNFQEEQENNNKRQTEDL</sequence>
<feature type="compositionally biased region" description="Polar residues" evidence="1">
    <location>
        <begin position="1"/>
        <end position="17"/>
    </location>
</feature>
<dbReference type="EMBL" id="JYDT01000061">
    <property type="protein sequence ID" value="KRY87068.1"/>
    <property type="molecule type" value="Genomic_DNA"/>
</dbReference>
<organism evidence="2 3">
    <name type="scientific">Trichinella pseudospiralis</name>
    <name type="common">Parasitic roundworm</name>
    <dbReference type="NCBI Taxonomy" id="6337"/>
    <lineage>
        <taxon>Eukaryota</taxon>
        <taxon>Metazoa</taxon>
        <taxon>Ecdysozoa</taxon>
        <taxon>Nematoda</taxon>
        <taxon>Enoplea</taxon>
        <taxon>Dorylaimia</taxon>
        <taxon>Trichinellida</taxon>
        <taxon>Trichinellidae</taxon>
        <taxon>Trichinella</taxon>
    </lineage>
</organism>
<evidence type="ECO:0000256" key="1">
    <source>
        <dbReference type="SAM" id="MobiDB-lite"/>
    </source>
</evidence>
<comment type="caution">
    <text evidence="2">The sequence shown here is derived from an EMBL/GenBank/DDBJ whole genome shotgun (WGS) entry which is preliminary data.</text>
</comment>
<evidence type="ECO:0000313" key="3">
    <source>
        <dbReference type="Proteomes" id="UP000054995"/>
    </source>
</evidence>
<dbReference type="AlphaFoldDB" id="A0A0V1FM57"/>
<accession>A0A0V1FM57</accession>
<dbReference type="Proteomes" id="UP000054995">
    <property type="component" value="Unassembled WGS sequence"/>
</dbReference>